<organism evidence="2 3">
    <name type="scientific">Pseudomonas fragi</name>
    <dbReference type="NCBI Taxonomy" id="296"/>
    <lineage>
        <taxon>Bacteria</taxon>
        <taxon>Pseudomonadati</taxon>
        <taxon>Pseudomonadota</taxon>
        <taxon>Gammaproteobacteria</taxon>
        <taxon>Pseudomonadales</taxon>
        <taxon>Pseudomonadaceae</taxon>
        <taxon>Pseudomonas</taxon>
    </lineage>
</organism>
<dbReference type="EMBL" id="NQKQ01000005">
    <property type="protein sequence ID" value="PAA13879.1"/>
    <property type="molecule type" value="Genomic_DNA"/>
</dbReference>
<proteinExistence type="predicted"/>
<gene>
    <name evidence="1" type="ORF">CJF43_11125</name>
    <name evidence="2" type="ORF">CJU81_06870</name>
</gene>
<comment type="caution">
    <text evidence="2">The sequence shown here is derived from an EMBL/GenBank/DDBJ whole genome shotgun (WGS) entry which is preliminary data.</text>
</comment>
<evidence type="ECO:0000313" key="1">
    <source>
        <dbReference type="EMBL" id="OZY41789.1"/>
    </source>
</evidence>
<protein>
    <submittedName>
        <fullName evidence="2">Uncharacterized protein</fullName>
    </submittedName>
</protein>
<evidence type="ECO:0000313" key="3">
    <source>
        <dbReference type="Proteomes" id="UP000215861"/>
    </source>
</evidence>
<accession>A0A267APV3</accession>
<sequence length="63" mass="6734">MKFSKWLLIVLCVASGLGGAALVGIICSISNDRIVVTEKINQSHAADKQFNERPNSRGGAKGY</sequence>
<name>A0A267APV3_PSEFR</name>
<evidence type="ECO:0000313" key="2">
    <source>
        <dbReference type="EMBL" id="PAA13879.1"/>
    </source>
</evidence>
<reference evidence="3 4" key="1">
    <citation type="submission" date="2017-08" db="EMBL/GenBank/DDBJ databases">
        <title>Genomic and metabolic characterisation of spoilage-associated Pseudomonas species.</title>
        <authorList>
            <person name="Stanborough T."/>
            <person name="Fegan N."/>
            <person name="Powell S.M."/>
            <person name="Singh T."/>
            <person name="Tamplin M.L."/>
            <person name="Chandry P.S."/>
        </authorList>
    </citation>
    <scope>NUCLEOTIDE SEQUENCE [LARGE SCALE GENOMIC DNA]</scope>
    <source>
        <strain evidence="2 3">F1801</strain>
        <strain evidence="1 4">F1820</strain>
    </source>
</reference>
<dbReference type="AlphaFoldDB" id="A0A267APV3"/>
<dbReference type="Proteomes" id="UP000216113">
    <property type="component" value="Unassembled WGS sequence"/>
</dbReference>
<evidence type="ECO:0000313" key="4">
    <source>
        <dbReference type="Proteomes" id="UP000216113"/>
    </source>
</evidence>
<dbReference type="EMBL" id="NQKL01000007">
    <property type="protein sequence ID" value="OZY41789.1"/>
    <property type="molecule type" value="Genomic_DNA"/>
</dbReference>
<dbReference type="Proteomes" id="UP000215861">
    <property type="component" value="Unassembled WGS sequence"/>
</dbReference>